<proteinExistence type="predicted"/>
<dbReference type="InterPro" id="IPR016461">
    <property type="entry name" value="COMT-like"/>
</dbReference>
<dbReference type="PANTHER" id="PTHR43712:SF16">
    <property type="entry name" value="O-METHYLTRANSFERASE ELCB"/>
    <property type="match status" value="1"/>
</dbReference>
<dbReference type="InterPro" id="IPR029063">
    <property type="entry name" value="SAM-dependent_MTases_sf"/>
</dbReference>
<sequence>MAATTTFDGLAAIISKNAAIAAEHLRQNNLPTPSLLGGEALDTTYLPPEIQAACLALQDASLELHELVQGPRAILMNFSTNAKADAATIFQFALPQQIPLDDVEGITYAELARRTGLAQSALETILRAAIVYRVFREPSQGRVAHSAASRLWATDPVLHDVLGLKILDNGLHVRFIAQALERHPRADEPTDSAASVLHAALEGRQQDKNEQRATWFEILEREPARSGRARTAMNMMDKRDGVSLRHLVSGYDWAALAPGSLVVDLGGGHGDAVVAIANQFPHLKFQVQDLPQTIATAPKRISQDLPVEFLAHSFLDPQPTAGAQVYLFRWVFHNWPDKYCVRILQTLVPALRSGARVLVMDSVMPPVGGVPRALEREKRYMDLVMLANFNARDRPAEAYESLFSQADERFEFLGIKRVEGSELCFIEASWRG</sequence>
<comment type="caution">
    <text evidence="5">The sequence shown here is derived from an EMBL/GenBank/DDBJ whole genome shotgun (WGS) entry which is preliminary data.</text>
</comment>
<evidence type="ECO:0000256" key="3">
    <source>
        <dbReference type="ARBA" id="ARBA00022691"/>
    </source>
</evidence>
<keyword evidence="2" id="KW-0808">Transferase</keyword>
<keyword evidence="3" id="KW-0949">S-adenosyl-L-methionine</keyword>
<dbReference type="PROSITE" id="PS51683">
    <property type="entry name" value="SAM_OMT_II"/>
    <property type="match status" value="1"/>
</dbReference>
<dbReference type="InterPro" id="IPR036388">
    <property type="entry name" value="WH-like_DNA-bd_sf"/>
</dbReference>
<evidence type="ECO:0000313" key="6">
    <source>
        <dbReference type="Proteomes" id="UP001390339"/>
    </source>
</evidence>
<dbReference type="PANTHER" id="PTHR43712">
    <property type="entry name" value="PUTATIVE (AFU_ORTHOLOGUE AFUA_4G14580)-RELATED"/>
    <property type="match status" value="1"/>
</dbReference>
<organism evidence="5 6">
    <name type="scientific">Apiospora arundinis</name>
    <dbReference type="NCBI Taxonomy" id="335852"/>
    <lineage>
        <taxon>Eukaryota</taxon>
        <taxon>Fungi</taxon>
        <taxon>Dikarya</taxon>
        <taxon>Ascomycota</taxon>
        <taxon>Pezizomycotina</taxon>
        <taxon>Sordariomycetes</taxon>
        <taxon>Xylariomycetidae</taxon>
        <taxon>Amphisphaeriales</taxon>
        <taxon>Apiosporaceae</taxon>
        <taxon>Apiospora</taxon>
    </lineage>
</organism>
<evidence type="ECO:0000259" key="4">
    <source>
        <dbReference type="Pfam" id="PF00891"/>
    </source>
</evidence>
<evidence type="ECO:0000256" key="1">
    <source>
        <dbReference type="ARBA" id="ARBA00022603"/>
    </source>
</evidence>
<accession>A0ABR2HKW5</accession>
<keyword evidence="6" id="KW-1185">Reference proteome</keyword>
<name>A0ABR2HKW5_9PEZI</name>
<dbReference type="Gene3D" id="3.40.50.150">
    <property type="entry name" value="Vaccinia Virus protein VP39"/>
    <property type="match status" value="1"/>
</dbReference>
<dbReference type="InterPro" id="IPR036390">
    <property type="entry name" value="WH_DNA-bd_sf"/>
</dbReference>
<gene>
    <name evidence="5" type="ORF">PGQ11_015265</name>
</gene>
<dbReference type="Gene3D" id="1.10.10.10">
    <property type="entry name" value="Winged helix-like DNA-binding domain superfamily/Winged helix DNA-binding domain"/>
    <property type="match status" value="1"/>
</dbReference>
<dbReference type="Proteomes" id="UP001390339">
    <property type="component" value="Unassembled WGS sequence"/>
</dbReference>
<dbReference type="Pfam" id="PF00891">
    <property type="entry name" value="Methyltransf_2"/>
    <property type="match status" value="1"/>
</dbReference>
<dbReference type="SUPFAM" id="SSF53335">
    <property type="entry name" value="S-adenosyl-L-methionine-dependent methyltransferases"/>
    <property type="match status" value="1"/>
</dbReference>
<evidence type="ECO:0000313" key="5">
    <source>
        <dbReference type="EMBL" id="KAK8848785.1"/>
    </source>
</evidence>
<dbReference type="EMBL" id="JAPCWZ010000010">
    <property type="protein sequence ID" value="KAK8848785.1"/>
    <property type="molecule type" value="Genomic_DNA"/>
</dbReference>
<protein>
    <submittedName>
        <fullName evidence="5">O-methyltransferase</fullName>
    </submittedName>
</protein>
<keyword evidence="1" id="KW-0489">Methyltransferase</keyword>
<feature type="domain" description="O-methyltransferase C-terminal" evidence="4">
    <location>
        <begin position="228"/>
        <end position="406"/>
    </location>
</feature>
<dbReference type="SUPFAM" id="SSF46785">
    <property type="entry name" value="Winged helix' DNA-binding domain"/>
    <property type="match status" value="1"/>
</dbReference>
<evidence type="ECO:0000256" key="2">
    <source>
        <dbReference type="ARBA" id="ARBA00022679"/>
    </source>
</evidence>
<dbReference type="InterPro" id="IPR001077">
    <property type="entry name" value="COMT_C"/>
</dbReference>
<reference evidence="5 6" key="1">
    <citation type="journal article" date="2024" name="IMA Fungus">
        <title>Apiospora arundinis, a panoply of carbohydrate-active enzymes and secondary metabolites.</title>
        <authorList>
            <person name="Sorensen T."/>
            <person name="Petersen C."/>
            <person name="Muurmann A.T."/>
            <person name="Christiansen J.V."/>
            <person name="Brundto M.L."/>
            <person name="Overgaard C.K."/>
            <person name="Boysen A.T."/>
            <person name="Wollenberg R.D."/>
            <person name="Larsen T.O."/>
            <person name="Sorensen J.L."/>
            <person name="Nielsen K.L."/>
            <person name="Sondergaard T.E."/>
        </authorList>
    </citation>
    <scope>NUCLEOTIDE SEQUENCE [LARGE SCALE GENOMIC DNA]</scope>
    <source>
        <strain evidence="5 6">AAU 773</strain>
    </source>
</reference>